<proteinExistence type="predicted"/>
<dbReference type="STRING" id="1280952.HJA_05542"/>
<dbReference type="GO" id="GO:0022900">
    <property type="term" value="P:electron transport chain"/>
    <property type="evidence" value="ECO:0007669"/>
    <property type="project" value="InterPro"/>
</dbReference>
<dbReference type="Proteomes" id="UP000024816">
    <property type="component" value="Unassembled WGS sequence"/>
</dbReference>
<dbReference type="GO" id="GO:0005506">
    <property type="term" value="F:iron ion binding"/>
    <property type="evidence" value="ECO:0007669"/>
    <property type="project" value="InterPro"/>
</dbReference>
<dbReference type="EMBL" id="ARYJ01000003">
    <property type="protein sequence ID" value="KCZ89690.1"/>
    <property type="molecule type" value="Genomic_DNA"/>
</dbReference>
<dbReference type="GO" id="GO:0020037">
    <property type="term" value="F:heme binding"/>
    <property type="evidence" value="ECO:0007669"/>
    <property type="project" value="InterPro"/>
</dbReference>
<evidence type="ECO:0000313" key="2">
    <source>
        <dbReference type="EMBL" id="KCZ89690.1"/>
    </source>
</evidence>
<dbReference type="GO" id="GO:0009055">
    <property type="term" value="F:electron transfer activity"/>
    <property type="evidence" value="ECO:0007669"/>
    <property type="project" value="InterPro"/>
</dbReference>
<protein>
    <recommendedName>
        <fullName evidence="4">Cytochrome c</fullName>
    </recommendedName>
</protein>
<dbReference type="AlphaFoldDB" id="A0A059FGA9"/>
<feature type="transmembrane region" description="Helical" evidence="1">
    <location>
        <begin position="6"/>
        <end position="24"/>
    </location>
</feature>
<evidence type="ECO:0000256" key="1">
    <source>
        <dbReference type="SAM" id="Phobius"/>
    </source>
</evidence>
<dbReference type="OrthoDB" id="1150802at2"/>
<keyword evidence="3" id="KW-1185">Reference proteome</keyword>
<keyword evidence="1" id="KW-0472">Membrane</keyword>
<evidence type="ECO:0008006" key="4">
    <source>
        <dbReference type="Google" id="ProtNLM"/>
    </source>
</evidence>
<dbReference type="PATRIC" id="fig|1280952.3.peg.1101"/>
<keyword evidence="1" id="KW-1133">Transmembrane helix</keyword>
<dbReference type="SUPFAM" id="SSF47175">
    <property type="entry name" value="Cytochromes"/>
    <property type="match status" value="1"/>
</dbReference>
<dbReference type="RefSeq" id="WP_035579315.1">
    <property type="nucleotide sequence ID" value="NZ_ARYJ01000003.1"/>
</dbReference>
<sequence length="168" mass="18154">MNKTLAIFGWIFFGLIMGVGLMRFMSTSDDLGELAAETARPERTADGRIALYYTADDRAHISTEMLGFLQGLQTISAAIAEEDRETIRDTAGALRRGNGQGQAVQMKSPEGFRVLGRSLRQDFSDISDMAMTSEMDEIQLVVSSAMGKCSACHGSFKAVEVKDGAAAD</sequence>
<comment type="caution">
    <text evidence="2">The sequence shown here is derived from an EMBL/GenBank/DDBJ whole genome shotgun (WGS) entry which is preliminary data.</text>
</comment>
<name>A0A059FGA9_9PROT</name>
<gene>
    <name evidence="2" type="ORF">HJA_05542</name>
</gene>
<dbReference type="InterPro" id="IPR010980">
    <property type="entry name" value="Cyt_c/b562"/>
</dbReference>
<accession>A0A059FGA9</accession>
<reference evidence="2 3" key="1">
    <citation type="journal article" date="2014" name="Antonie Van Leeuwenhoek">
        <title>Hyphomonas beringensis sp. nov. and Hyphomonas chukchiensis sp. nov., isolated from surface seawater of the Bering Sea and Chukchi Sea.</title>
        <authorList>
            <person name="Li C."/>
            <person name="Lai Q."/>
            <person name="Li G."/>
            <person name="Dong C."/>
            <person name="Wang J."/>
            <person name="Liao Y."/>
            <person name="Shao Z."/>
        </authorList>
    </citation>
    <scope>NUCLEOTIDE SEQUENCE [LARGE SCALE GENOMIC DNA]</scope>
    <source>
        <strain evidence="2 3">VP2</strain>
    </source>
</reference>
<evidence type="ECO:0000313" key="3">
    <source>
        <dbReference type="Proteomes" id="UP000024816"/>
    </source>
</evidence>
<keyword evidence="1" id="KW-0812">Transmembrane</keyword>
<dbReference type="eggNOG" id="ENOG503370H">
    <property type="taxonomic scope" value="Bacteria"/>
</dbReference>
<organism evidence="2 3">
    <name type="scientific">Hyphomonas jannaschiana VP2</name>
    <dbReference type="NCBI Taxonomy" id="1280952"/>
    <lineage>
        <taxon>Bacteria</taxon>
        <taxon>Pseudomonadati</taxon>
        <taxon>Pseudomonadota</taxon>
        <taxon>Alphaproteobacteria</taxon>
        <taxon>Hyphomonadales</taxon>
        <taxon>Hyphomonadaceae</taxon>
        <taxon>Hyphomonas</taxon>
    </lineage>
</organism>